<evidence type="ECO:0000256" key="1">
    <source>
        <dbReference type="ARBA" id="ARBA00009477"/>
    </source>
</evidence>
<dbReference type="Gene3D" id="1.10.287.470">
    <property type="entry name" value="Helix hairpin bin"/>
    <property type="match status" value="1"/>
</dbReference>
<dbReference type="GO" id="GO:1990281">
    <property type="term" value="C:efflux pump complex"/>
    <property type="evidence" value="ECO:0007669"/>
    <property type="project" value="TreeGrafter"/>
</dbReference>
<dbReference type="EMBL" id="KT428295">
    <property type="protein sequence ID" value="ALK44322.1"/>
    <property type="molecule type" value="Genomic_DNA"/>
</dbReference>
<dbReference type="PANTHER" id="PTHR30469">
    <property type="entry name" value="MULTIDRUG RESISTANCE PROTEIN MDTA"/>
    <property type="match status" value="1"/>
</dbReference>
<evidence type="ECO:0000313" key="3">
    <source>
        <dbReference type="EMBL" id="ALK44322.1"/>
    </source>
</evidence>
<dbReference type="Gene3D" id="2.40.50.100">
    <property type="match status" value="1"/>
</dbReference>
<feature type="domain" description="Multidrug resistance protein MdtA-like barrel-sandwich hybrid" evidence="2">
    <location>
        <begin position="82"/>
        <end position="195"/>
    </location>
</feature>
<proteinExistence type="inferred from homology"/>
<accession>A0A0P0LXX6</accession>
<dbReference type="InterPro" id="IPR058625">
    <property type="entry name" value="MdtA-like_BSH"/>
</dbReference>
<dbReference type="AlphaFoldDB" id="A0A0P0LXX6"/>
<name>A0A0P0LXX6_9GAMM</name>
<reference evidence="3" key="1">
    <citation type="submission" date="2015-08" db="EMBL/GenBank/DDBJ databases">
        <title>Partial sequence of psychrophilic Colwellia sp.</title>
        <authorList>
            <person name="Pankowski J.A."/>
            <person name="Leong J.S."/>
            <person name="Nano F.E."/>
        </authorList>
    </citation>
    <scope>NUCLEOTIDE SEQUENCE</scope>
    <source>
        <strain evidence="3">C1</strain>
    </source>
</reference>
<evidence type="ECO:0000259" key="2">
    <source>
        <dbReference type="Pfam" id="PF25917"/>
    </source>
</evidence>
<dbReference type="GO" id="GO:0015562">
    <property type="term" value="F:efflux transmembrane transporter activity"/>
    <property type="evidence" value="ECO:0007669"/>
    <property type="project" value="TreeGrafter"/>
</dbReference>
<dbReference type="Pfam" id="PF25917">
    <property type="entry name" value="BSH_RND"/>
    <property type="match status" value="1"/>
</dbReference>
<protein>
    <submittedName>
        <fullName evidence="3">Putative RND efflux membrane fusion protein</fullName>
    </submittedName>
</protein>
<dbReference type="SUPFAM" id="SSF111369">
    <property type="entry name" value="HlyD-like secretion proteins"/>
    <property type="match status" value="1"/>
</dbReference>
<dbReference type="PANTHER" id="PTHR30469:SF11">
    <property type="entry name" value="BLL4320 PROTEIN"/>
    <property type="match status" value="1"/>
</dbReference>
<comment type="similarity">
    <text evidence="1">Belongs to the membrane fusion protein (MFP) (TC 8.A.1) family.</text>
</comment>
<organism evidence="3">
    <name type="scientific">Colwellia sp. C1</name>
    <dbReference type="NCBI Taxonomy" id="1737566"/>
    <lineage>
        <taxon>Bacteria</taxon>
        <taxon>Pseudomonadati</taxon>
        <taxon>Pseudomonadota</taxon>
        <taxon>Gammaproteobacteria</taxon>
        <taxon>Alteromonadales</taxon>
        <taxon>Colwelliaceae</taxon>
        <taxon>Colwellia</taxon>
    </lineage>
</organism>
<sequence length="359" mass="39950">MGSLVNYIVIKIRLPSFFQTLPAKLMWLKLTGVFLLLSASSFAQSTSDEGYQVSQIDVEPYTQVIKRTGKVNFRHTINLSFKTTGFLTQLNVGEGDTFEAKQLLAALDTSELKADLNATYARLLQAKRNVDRIQILLVKELSSQRELDDALTAVDTTRAAYRVTVYNLEKAQMFAPFSGVVVQRSTELGELQSPGTIALQVAALDNNLIVSVALTSKEINFVRLNQRVQVYIARFGMIEGTISKIPAISNSRSHLFTIEVLLPETSSTRPLIAGQLAQILVNTQSLNFVYRLPIEALNAVNEQGQALIMLEKNSNPIQKSFSIYEMDNDFIYLQAARGDSPLQVITQGWNKLPLISIEK</sequence>